<comment type="subcellular location">
    <subcellularLocation>
        <location evidence="1">Membrane</location>
        <topology evidence="1">Multi-pass membrane protein</topology>
    </subcellularLocation>
</comment>
<proteinExistence type="predicted"/>
<evidence type="ECO:0000256" key="7">
    <source>
        <dbReference type="ARBA" id="ARBA00023136"/>
    </source>
</evidence>
<evidence type="ECO:0000256" key="2">
    <source>
        <dbReference type="ARBA" id="ARBA00022692"/>
    </source>
</evidence>
<dbReference type="InterPro" id="IPR008250">
    <property type="entry name" value="ATPase_P-typ_transduc_dom_A_sf"/>
</dbReference>
<dbReference type="STRING" id="1527.SAMN04489757_10345"/>
<feature type="transmembrane region" description="Helical" evidence="8">
    <location>
        <begin position="726"/>
        <end position="750"/>
    </location>
</feature>
<keyword evidence="4" id="KW-0067">ATP-binding</keyword>
<dbReference type="PROSITE" id="PS00154">
    <property type="entry name" value="ATPASE_E1_E2"/>
    <property type="match status" value="1"/>
</dbReference>
<dbReference type="Pfam" id="PF00689">
    <property type="entry name" value="Cation_ATPase_C"/>
    <property type="match status" value="1"/>
</dbReference>
<dbReference type="InterPro" id="IPR004014">
    <property type="entry name" value="ATPase_P-typ_cation-transptr_N"/>
</dbReference>
<dbReference type="SFLD" id="SFLDS00003">
    <property type="entry name" value="Haloacid_Dehalogenase"/>
    <property type="match status" value="1"/>
</dbReference>
<dbReference type="InterPro" id="IPR018303">
    <property type="entry name" value="ATPase_P-typ_P_site"/>
</dbReference>
<dbReference type="SUPFAM" id="SSF81665">
    <property type="entry name" value="Calcium ATPase, transmembrane domain M"/>
    <property type="match status" value="1"/>
</dbReference>
<dbReference type="InterPro" id="IPR001757">
    <property type="entry name" value="P_typ_ATPase"/>
</dbReference>
<organism evidence="10 11">
    <name type="scientific">Anaerocolumna aminovalerica</name>
    <dbReference type="NCBI Taxonomy" id="1527"/>
    <lineage>
        <taxon>Bacteria</taxon>
        <taxon>Bacillati</taxon>
        <taxon>Bacillota</taxon>
        <taxon>Clostridia</taxon>
        <taxon>Lachnospirales</taxon>
        <taxon>Lachnospiraceae</taxon>
        <taxon>Anaerocolumna</taxon>
    </lineage>
</organism>
<evidence type="ECO:0000259" key="9">
    <source>
        <dbReference type="SMART" id="SM00831"/>
    </source>
</evidence>
<gene>
    <name evidence="10" type="ORF">SAMN04489757_10345</name>
</gene>
<keyword evidence="6 8" id="KW-1133">Transmembrane helix</keyword>
<reference evidence="10 11" key="1">
    <citation type="submission" date="2016-10" db="EMBL/GenBank/DDBJ databases">
        <authorList>
            <person name="de Groot N.N."/>
        </authorList>
    </citation>
    <scope>NUCLEOTIDE SEQUENCE [LARGE SCALE GENOMIC DNA]</scope>
    <source>
        <strain evidence="10 11">DSM 1283</strain>
    </source>
</reference>
<dbReference type="NCBIfam" id="TIGR01494">
    <property type="entry name" value="ATPase_P-type"/>
    <property type="match status" value="2"/>
</dbReference>
<dbReference type="Gene3D" id="1.20.1110.10">
    <property type="entry name" value="Calcium-transporting ATPase, transmembrane domain"/>
    <property type="match status" value="2"/>
</dbReference>
<dbReference type="EMBL" id="FOWD01000003">
    <property type="protein sequence ID" value="SFN85980.1"/>
    <property type="molecule type" value="Genomic_DNA"/>
</dbReference>
<dbReference type="InterPro" id="IPR023214">
    <property type="entry name" value="HAD_sf"/>
</dbReference>
<dbReference type="SUPFAM" id="SSF81653">
    <property type="entry name" value="Calcium ATPase, transduction domain A"/>
    <property type="match status" value="1"/>
</dbReference>
<dbReference type="PRINTS" id="PR00120">
    <property type="entry name" value="HATPASE"/>
</dbReference>
<evidence type="ECO:0000256" key="8">
    <source>
        <dbReference type="SAM" id="Phobius"/>
    </source>
</evidence>
<keyword evidence="11" id="KW-1185">Reference proteome</keyword>
<evidence type="ECO:0000313" key="10">
    <source>
        <dbReference type="EMBL" id="SFN85980.1"/>
    </source>
</evidence>
<evidence type="ECO:0000313" key="11">
    <source>
        <dbReference type="Proteomes" id="UP000198806"/>
    </source>
</evidence>
<dbReference type="InterPro" id="IPR044492">
    <property type="entry name" value="P_typ_ATPase_HD_dom"/>
</dbReference>
<dbReference type="SMART" id="SM00831">
    <property type="entry name" value="Cation_ATPase_N"/>
    <property type="match status" value="1"/>
</dbReference>
<evidence type="ECO:0000256" key="5">
    <source>
        <dbReference type="ARBA" id="ARBA00022967"/>
    </source>
</evidence>
<accession>A0A1I5CG52</accession>
<dbReference type="GO" id="GO:0016887">
    <property type="term" value="F:ATP hydrolysis activity"/>
    <property type="evidence" value="ECO:0007669"/>
    <property type="project" value="InterPro"/>
</dbReference>
<feature type="transmembrane region" description="Helical" evidence="8">
    <location>
        <begin position="801"/>
        <end position="821"/>
    </location>
</feature>
<dbReference type="InterPro" id="IPR006068">
    <property type="entry name" value="ATPase_P-typ_cation-transptr_C"/>
</dbReference>
<dbReference type="Gene3D" id="3.40.1110.10">
    <property type="entry name" value="Calcium-transporting ATPase, cytoplasmic domain N"/>
    <property type="match status" value="2"/>
</dbReference>
<feature type="transmembrane region" description="Helical" evidence="8">
    <location>
        <begin position="39"/>
        <end position="58"/>
    </location>
</feature>
<dbReference type="SUPFAM" id="SSF56784">
    <property type="entry name" value="HAD-like"/>
    <property type="match status" value="1"/>
</dbReference>
<evidence type="ECO:0000256" key="1">
    <source>
        <dbReference type="ARBA" id="ARBA00004141"/>
    </source>
</evidence>
<sequence>MTDYYGLTLKEVQKRREIYGYNEIRTNNKKKFLKQLKHIISEPIYLLLSFAAIIYFLLGEATDGIFMIAFVIFVIGIDVFQEIRTGNVLKKLKEISEPKIPVIREGKEIQLSGRELVPGDLMLITEGVKIPADGYIVRANGLCIDESILTGESTGIWKNAKKHIIHKDLLNYLNVNTEAESKEEYFKKDCCYAGTHVIVGTGIVCVEKTGKYTEYGKIAESILKVPEINTGLQIQMKKLAKQCTILAALLFLLVGFFTFLNLSEQELMERIIHSMMAGIVLALSMIPGEFPVILSVFLSMGAFRLAKKNALIRHLPSVETLGSVSVLCMDKTGTITHNKMQVSECFMNNPQIERFRKAIIFSCKEGTFDPVEKALIEYGESLYRQSTNQPEKVSICSIDKSNSILIKEYPFTNELKAMGQVWKEDGYYTIAAKGSPETILSQCYLTTDQDMEVKEQMNNFLKKGLRVIALADRIIPEGNHIPDNLSECKLHFRGIVGLSDPIRNEMKDIIKESYDAGIRIIMITGDHPETASFIAGKVGIRNSDKVITGEMLSRLTDLELKNIVKEYNIYARVLPLHKMKIVKALQENGEVVAMTGDGVNDSPAQKIADIGIAMGKHGSEVCREAADLILLDDNISTIISTVHDGRRIYQNIVKAIGYVLTIHIPIALISLVAPMLGIGSDSLMLLPLHIVLLELIMDPTCSIALERIPAEANTMKKPPRQPMESLFSKARLIKSIIQGLVIFIFSFSIYFSMLNLSYPPEIARTAGFSVLVLSNILLVIENSSEKENIVQAFKKISHDPGIWAVNIITLVGLVLCIYSPLHKTLGFYPLGLTSISLVIIFSILSVLWFEIVKLKYCRKTE</sequence>
<dbReference type="PRINTS" id="PR00119">
    <property type="entry name" value="CATATPASE"/>
</dbReference>
<feature type="transmembrane region" description="Helical" evidence="8">
    <location>
        <begin position="655"/>
        <end position="678"/>
    </location>
</feature>
<dbReference type="InterPro" id="IPR036412">
    <property type="entry name" value="HAD-like_sf"/>
</dbReference>
<feature type="transmembrane region" description="Helical" evidence="8">
    <location>
        <begin position="827"/>
        <end position="849"/>
    </location>
</feature>
<dbReference type="Pfam" id="PF00690">
    <property type="entry name" value="Cation_ATPase_N"/>
    <property type="match status" value="1"/>
</dbReference>
<feature type="transmembrane region" description="Helical" evidence="8">
    <location>
        <begin position="275"/>
        <end position="298"/>
    </location>
</feature>
<evidence type="ECO:0000256" key="4">
    <source>
        <dbReference type="ARBA" id="ARBA00022840"/>
    </source>
</evidence>
<evidence type="ECO:0000256" key="3">
    <source>
        <dbReference type="ARBA" id="ARBA00022741"/>
    </source>
</evidence>
<dbReference type="GO" id="GO:0016020">
    <property type="term" value="C:membrane"/>
    <property type="evidence" value="ECO:0007669"/>
    <property type="project" value="UniProtKB-SubCell"/>
</dbReference>
<dbReference type="SFLD" id="SFLDG00002">
    <property type="entry name" value="C1.7:_P-type_atpase_like"/>
    <property type="match status" value="1"/>
</dbReference>
<dbReference type="RefSeq" id="WP_091684172.1">
    <property type="nucleotide sequence ID" value="NZ_BAABFM010000006.1"/>
</dbReference>
<feature type="transmembrane region" description="Helical" evidence="8">
    <location>
        <begin position="64"/>
        <end position="83"/>
    </location>
</feature>
<dbReference type="Pfam" id="PF13246">
    <property type="entry name" value="Cation_ATPase"/>
    <property type="match status" value="1"/>
</dbReference>
<dbReference type="InterPro" id="IPR023299">
    <property type="entry name" value="ATPase_P-typ_cyto_dom_N"/>
</dbReference>
<feature type="domain" description="Cation-transporting P-type ATPase N-terminal" evidence="9">
    <location>
        <begin position="3"/>
        <end position="60"/>
    </location>
</feature>
<dbReference type="OrthoDB" id="9760364at2"/>
<dbReference type="Gene3D" id="2.70.150.10">
    <property type="entry name" value="Calcium-transporting ATPase, cytoplasmic transduction domain A"/>
    <property type="match status" value="1"/>
</dbReference>
<dbReference type="PANTHER" id="PTHR42861">
    <property type="entry name" value="CALCIUM-TRANSPORTING ATPASE"/>
    <property type="match status" value="1"/>
</dbReference>
<keyword evidence="5" id="KW-1278">Translocase</keyword>
<dbReference type="Proteomes" id="UP000198806">
    <property type="component" value="Unassembled WGS sequence"/>
</dbReference>
<protein>
    <submittedName>
        <fullName evidence="10">Ca2+-transporting ATPase</fullName>
    </submittedName>
</protein>
<dbReference type="Gene3D" id="3.40.50.1000">
    <property type="entry name" value="HAD superfamily/HAD-like"/>
    <property type="match status" value="2"/>
</dbReference>
<dbReference type="InterPro" id="IPR023298">
    <property type="entry name" value="ATPase_P-typ_TM_dom_sf"/>
</dbReference>
<keyword evidence="7 8" id="KW-0472">Membrane</keyword>
<name>A0A1I5CG52_9FIRM</name>
<feature type="transmembrane region" description="Helical" evidence="8">
    <location>
        <begin position="243"/>
        <end position="263"/>
    </location>
</feature>
<dbReference type="InterPro" id="IPR059000">
    <property type="entry name" value="ATPase_P-type_domA"/>
</dbReference>
<keyword evidence="3" id="KW-0547">Nucleotide-binding</keyword>
<dbReference type="GO" id="GO:0005524">
    <property type="term" value="F:ATP binding"/>
    <property type="evidence" value="ECO:0007669"/>
    <property type="project" value="UniProtKB-KW"/>
</dbReference>
<dbReference type="Pfam" id="PF00122">
    <property type="entry name" value="E1-E2_ATPase"/>
    <property type="match status" value="1"/>
</dbReference>
<keyword evidence="2 8" id="KW-0812">Transmembrane</keyword>
<dbReference type="AlphaFoldDB" id="A0A1I5CG52"/>
<evidence type="ECO:0000256" key="6">
    <source>
        <dbReference type="ARBA" id="ARBA00022989"/>
    </source>
</evidence>
<dbReference type="SFLD" id="SFLDF00027">
    <property type="entry name" value="p-type_atpase"/>
    <property type="match status" value="1"/>
</dbReference>